<organism evidence="2 3">
    <name type="scientific">Microbotryum silenes-dioicae</name>
    <dbReference type="NCBI Taxonomy" id="796604"/>
    <lineage>
        <taxon>Eukaryota</taxon>
        <taxon>Fungi</taxon>
        <taxon>Dikarya</taxon>
        <taxon>Basidiomycota</taxon>
        <taxon>Pucciniomycotina</taxon>
        <taxon>Microbotryomycetes</taxon>
        <taxon>Microbotryales</taxon>
        <taxon>Microbotryaceae</taxon>
        <taxon>Microbotryum</taxon>
    </lineage>
</organism>
<evidence type="ECO:0000313" key="3">
    <source>
        <dbReference type="Proteomes" id="UP000249464"/>
    </source>
</evidence>
<dbReference type="Proteomes" id="UP000249464">
    <property type="component" value="Unassembled WGS sequence"/>
</dbReference>
<sequence>MALNSRFRAIPLLSALVALVSLSPLSVNAAPPPPTAALSDSEPKGYQGLGFYDVKDGGGRWLTYAAHNGSLGEPINIVVSGNSDSYILTESGFQDWCLSIQYAIQPDDITLGGKQRADLGDGNGPQNQTDLLRYDYNQPKLGTGLEIIYGGSHFRYWQQNGPKANSNAWFLAASVEKSLDEGHNIVHNGYDRGRDEFVGNATSHNGTVSPASQIRFFATSQNLTFLPPHKKHGINHSIRTDGNVSIVTVNVFRGE</sequence>
<evidence type="ECO:0000313" key="2">
    <source>
        <dbReference type="EMBL" id="SGY20431.1"/>
    </source>
</evidence>
<feature type="chain" id="PRO_5016029259" evidence="1">
    <location>
        <begin position="30"/>
        <end position="255"/>
    </location>
</feature>
<name>A0A2X0LV32_9BASI</name>
<dbReference type="STRING" id="796604.A0A2X0LV32"/>
<protein>
    <submittedName>
        <fullName evidence="2">BQ5605_C016g08045 protein</fullName>
    </submittedName>
</protein>
<dbReference type="EMBL" id="FQNC01000018">
    <property type="protein sequence ID" value="SGY20431.1"/>
    <property type="molecule type" value="Genomic_DNA"/>
</dbReference>
<proteinExistence type="predicted"/>
<evidence type="ECO:0000256" key="1">
    <source>
        <dbReference type="SAM" id="SignalP"/>
    </source>
</evidence>
<keyword evidence="3" id="KW-1185">Reference proteome</keyword>
<gene>
    <name evidence="2" type="primary">BQ5605_C016g08045</name>
    <name evidence="2" type="ORF">BQ5605_C016G08045</name>
</gene>
<keyword evidence="1" id="KW-0732">Signal</keyword>
<reference evidence="2 3" key="1">
    <citation type="submission" date="2016-11" db="EMBL/GenBank/DDBJ databases">
        <authorList>
            <person name="Jaros S."/>
            <person name="Januszkiewicz K."/>
            <person name="Wedrychowicz H."/>
        </authorList>
    </citation>
    <scope>NUCLEOTIDE SEQUENCE [LARGE SCALE GENOMIC DNA]</scope>
</reference>
<accession>A0A2X0LV32</accession>
<feature type="signal peptide" evidence="1">
    <location>
        <begin position="1"/>
        <end position="29"/>
    </location>
</feature>
<dbReference type="AlphaFoldDB" id="A0A2X0LV32"/>